<dbReference type="CDD" id="cd20267">
    <property type="entry name" value="Complex1_LYR_LYRM7"/>
    <property type="match status" value="1"/>
</dbReference>
<proteinExistence type="predicted"/>
<sequence length="109" mass="12307">MATVQRGTEVLSVFRTLLRTRRKCFEGDMQMLVAVAAQIRAEFEEHKSVTDEAQLEQLLGKAREAVDFMQFNIVQAKLNERGNYEVKLEPEHAGASLEEPIPDKAPMSS</sequence>
<evidence type="ECO:0000313" key="7">
    <source>
        <dbReference type="Proteomes" id="UP001497512"/>
    </source>
</evidence>
<organism evidence="6 7">
    <name type="scientific">Sphagnum troendelagicum</name>
    <dbReference type="NCBI Taxonomy" id="128251"/>
    <lineage>
        <taxon>Eukaryota</taxon>
        <taxon>Viridiplantae</taxon>
        <taxon>Streptophyta</taxon>
        <taxon>Embryophyta</taxon>
        <taxon>Bryophyta</taxon>
        <taxon>Sphagnophytina</taxon>
        <taxon>Sphagnopsida</taxon>
        <taxon>Sphagnales</taxon>
        <taxon>Sphagnaceae</taxon>
        <taxon>Sphagnum</taxon>
    </lineage>
</organism>
<protein>
    <recommendedName>
        <fullName evidence="5">Complex 1 LYR protein domain-containing protein</fullName>
    </recommendedName>
</protein>
<evidence type="ECO:0000256" key="1">
    <source>
        <dbReference type="ARBA" id="ARBA00004305"/>
    </source>
</evidence>
<dbReference type="Proteomes" id="UP001497512">
    <property type="component" value="Chromosome 17"/>
</dbReference>
<evidence type="ECO:0000256" key="2">
    <source>
        <dbReference type="ARBA" id="ARBA00023128"/>
    </source>
</evidence>
<dbReference type="PANTHER" id="PTHR46749">
    <property type="entry name" value="COMPLEX III ASSEMBLY FACTOR LYRM7"/>
    <property type="match status" value="1"/>
</dbReference>
<dbReference type="EMBL" id="OZ019909">
    <property type="protein sequence ID" value="CAK9209671.1"/>
    <property type="molecule type" value="Genomic_DNA"/>
</dbReference>
<dbReference type="Pfam" id="PF05347">
    <property type="entry name" value="Complex1_LYR"/>
    <property type="match status" value="1"/>
</dbReference>
<keyword evidence="7" id="KW-1185">Reference proteome</keyword>
<dbReference type="InterPro" id="IPR050435">
    <property type="entry name" value="MZM1/LYRM7"/>
</dbReference>
<feature type="domain" description="Complex 1 LYR protein" evidence="5">
    <location>
        <begin position="9"/>
        <end position="67"/>
    </location>
</feature>
<keyword evidence="2" id="KW-0496">Mitochondrion</keyword>
<dbReference type="InterPro" id="IPR008011">
    <property type="entry name" value="Complex1_LYR_dom"/>
</dbReference>
<keyword evidence="3" id="KW-0143">Chaperone</keyword>
<dbReference type="InterPro" id="IPR045298">
    <property type="entry name" value="Complex1_LYR_LYRM7"/>
</dbReference>
<feature type="region of interest" description="Disordered" evidence="4">
    <location>
        <begin position="89"/>
        <end position="109"/>
    </location>
</feature>
<dbReference type="PANTHER" id="PTHR46749:SF1">
    <property type="entry name" value="COMPLEX III ASSEMBLY FACTOR LYRM7"/>
    <property type="match status" value="1"/>
</dbReference>
<reference evidence="6" key="1">
    <citation type="submission" date="2024-02" db="EMBL/GenBank/DDBJ databases">
        <authorList>
            <consortium name="ELIXIR-Norway"/>
            <consortium name="Elixir Norway"/>
        </authorList>
    </citation>
    <scope>NUCLEOTIDE SEQUENCE</scope>
</reference>
<accession>A0ABP0U0R1</accession>
<evidence type="ECO:0000259" key="5">
    <source>
        <dbReference type="Pfam" id="PF05347"/>
    </source>
</evidence>
<gene>
    <name evidence="6" type="ORF">CSSPTR1EN2_LOCUS9960</name>
</gene>
<evidence type="ECO:0000313" key="6">
    <source>
        <dbReference type="EMBL" id="CAK9209671.1"/>
    </source>
</evidence>
<evidence type="ECO:0000256" key="3">
    <source>
        <dbReference type="ARBA" id="ARBA00023186"/>
    </source>
</evidence>
<comment type="subcellular location">
    <subcellularLocation>
        <location evidence="1">Mitochondrion matrix</location>
    </subcellularLocation>
</comment>
<name>A0ABP0U0R1_9BRYO</name>
<evidence type="ECO:0000256" key="4">
    <source>
        <dbReference type="SAM" id="MobiDB-lite"/>
    </source>
</evidence>